<dbReference type="EMBL" id="CAWUON010000058">
    <property type="protein sequence ID" value="CAK7270360.1"/>
    <property type="molecule type" value="Genomic_DNA"/>
</dbReference>
<name>A0ABP0DQ05_9PEZI</name>
<evidence type="ECO:0000313" key="2">
    <source>
        <dbReference type="Proteomes" id="UP001642502"/>
    </source>
</evidence>
<evidence type="ECO:0000313" key="1">
    <source>
        <dbReference type="EMBL" id="CAK7270360.1"/>
    </source>
</evidence>
<proteinExistence type="predicted"/>
<keyword evidence="2" id="KW-1185">Reference proteome</keyword>
<comment type="caution">
    <text evidence="1">The sequence shown here is derived from an EMBL/GenBank/DDBJ whole genome shotgun (WGS) entry which is preliminary data.</text>
</comment>
<dbReference type="Proteomes" id="UP001642502">
    <property type="component" value="Unassembled WGS sequence"/>
</dbReference>
<sequence>MAPKRVVRPLVLGALLLAGGIVFALSPPGSVRAATAKLSSSIEAASQASAAQVEKYVSLKDVKNADEYLASLKAYYTDAESPEQEEVDDPLMLSIPENMRDAFHYGDGHVLVPGPAPPQDRFYRPSMPTYE</sequence>
<gene>
    <name evidence="1" type="ORF">SEPCBS119000_004049</name>
</gene>
<reference evidence="1 2" key="1">
    <citation type="submission" date="2024-01" db="EMBL/GenBank/DDBJ databases">
        <authorList>
            <person name="Allen C."/>
            <person name="Tagirdzhanova G."/>
        </authorList>
    </citation>
    <scope>NUCLEOTIDE SEQUENCE [LARGE SCALE GENOMIC DNA]</scope>
    <source>
        <strain evidence="1 2">CBS 119000</strain>
    </source>
</reference>
<protein>
    <submittedName>
        <fullName evidence="1">Uncharacterized protein</fullName>
    </submittedName>
</protein>
<organism evidence="1 2">
    <name type="scientific">Sporothrix epigloea</name>
    <dbReference type="NCBI Taxonomy" id="1892477"/>
    <lineage>
        <taxon>Eukaryota</taxon>
        <taxon>Fungi</taxon>
        <taxon>Dikarya</taxon>
        <taxon>Ascomycota</taxon>
        <taxon>Pezizomycotina</taxon>
        <taxon>Sordariomycetes</taxon>
        <taxon>Sordariomycetidae</taxon>
        <taxon>Ophiostomatales</taxon>
        <taxon>Ophiostomataceae</taxon>
        <taxon>Sporothrix</taxon>
    </lineage>
</organism>
<accession>A0ABP0DQ05</accession>